<dbReference type="EMBL" id="JAOVZO020000015">
    <property type="protein sequence ID" value="MDC8012930.1"/>
    <property type="molecule type" value="Genomic_DNA"/>
</dbReference>
<dbReference type="RefSeq" id="WP_263544622.1">
    <property type="nucleotide sequence ID" value="NZ_JAOVZO020000015.1"/>
</dbReference>
<feature type="transmembrane region" description="Helical" evidence="1">
    <location>
        <begin position="61"/>
        <end position="80"/>
    </location>
</feature>
<keyword evidence="1" id="KW-0472">Membrane</keyword>
<protein>
    <submittedName>
        <fullName evidence="2">Uncharacterized protein</fullName>
    </submittedName>
</protein>
<dbReference type="Proteomes" id="UP001139971">
    <property type="component" value="Unassembled WGS sequence"/>
</dbReference>
<gene>
    <name evidence="2" type="ORF">OD750_010280</name>
</gene>
<comment type="caution">
    <text evidence="2">The sequence shown here is derived from an EMBL/GenBank/DDBJ whole genome shotgun (WGS) entry which is preliminary data.</text>
</comment>
<feature type="transmembrane region" description="Helical" evidence="1">
    <location>
        <begin position="168"/>
        <end position="189"/>
    </location>
</feature>
<keyword evidence="1" id="KW-1133">Transmembrane helix</keyword>
<evidence type="ECO:0000256" key="1">
    <source>
        <dbReference type="SAM" id="Phobius"/>
    </source>
</evidence>
<sequence>MQPIEQYKRKVDASDRVVNRMLVPMTTSLSRAALDFAGWLVAGAGAAIGVIVANIDKLEKYVLVSGIKTSAYIYLGALALHGIQRYLSMFTTVVAALDVDKALAESEVEGDGSPSDLSMSYQARVMQRLDSALFWPARWYSRRKLRNPNAQNGNALADKSFRRAQIEAALMTAQVPIVLLALFWLVQAIK</sequence>
<keyword evidence="3" id="KW-1185">Reference proteome</keyword>
<name>A0A9X4BGK9_9GAMM</name>
<feature type="transmembrane region" description="Helical" evidence="1">
    <location>
        <begin position="36"/>
        <end position="55"/>
    </location>
</feature>
<dbReference type="AlphaFoldDB" id="A0A9X4BGK9"/>
<organism evidence="2 3">
    <name type="scientific">Tahibacter soli</name>
    <dbReference type="NCBI Taxonomy" id="2983605"/>
    <lineage>
        <taxon>Bacteria</taxon>
        <taxon>Pseudomonadati</taxon>
        <taxon>Pseudomonadota</taxon>
        <taxon>Gammaproteobacteria</taxon>
        <taxon>Lysobacterales</taxon>
        <taxon>Rhodanobacteraceae</taxon>
        <taxon>Tahibacter</taxon>
    </lineage>
</organism>
<evidence type="ECO:0000313" key="2">
    <source>
        <dbReference type="EMBL" id="MDC8012930.1"/>
    </source>
</evidence>
<reference evidence="2" key="1">
    <citation type="submission" date="2023-02" db="EMBL/GenBank/DDBJ databases">
        <title>Tahibacter soli sp. nov. isolated from soil.</title>
        <authorList>
            <person name="Baek J.H."/>
            <person name="Lee J.K."/>
            <person name="Choi D.G."/>
            <person name="Jeon C.O."/>
        </authorList>
    </citation>
    <scope>NUCLEOTIDE SEQUENCE</scope>
    <source>
        <strain evidence="2">BL</strain>
    </source>
</reference>
<evidence type="ECO:0000313" key="3">
    <source>
        <dbReference type="Proteomes" id="UP001139971"/>
    </source>
</evidence>
<accession>A0A9X4BGK9</accession>
<proteinExistence type="predicted"/>
<keyword evidence="1" id="KW-0812">Transmembrane</keyword>